<dbReference type="PANTHER" id="PTHR37305:SF1">
    <property type="entry name" value="MEMBRANE PROTEIN"/>
    <property type="match status" value="1"/>
</dbReference>
<dbReference type="EMBL" id="QUBQ01000001">
    <property type="protein sequence ID" value="REK76947.1"/>
    <property type="molecule type" value="Genomic_DNA"/>
</dbReference>
<keyword evidence="3" id="KW-1185">Reference proteome</keyword>
<dbReference type="OrthoDB" id="2357145at2"/>
<feature type="transmembrane region" description="Helical" evidence="1">
    <location>
        <begin position="248"/>
        <end position="266"/>
    </location>
</feature>
<evidence type="ECO:0000313" key="3">
    <source>
        <dbReference type="Proteomes" id="UP000261905"/>
    </source>
</evidence>
<organism evidence="2 3">
    <name type="scientific">Paenibacillus paeoniae</name>
    <dbReference type="NCBI Taxonomy" id="2292705"/>
    <lineage>
        <taxon>Bacteria</taxon>
        <taxon>Bacillati</taxon>
        <taxon>Bacillota</taxon>
        <taxon>Bacilli</taxon>
        <taxon>Bacillales</taxon>
        <taxon>Paenibacillaceae</taxon>
        <taxon>Paenibacillus</taxon>
    </lineage>
</organism>
<evidence type="ECO:0000313" key="2">
    <source>
        <dbReference type="EMBL" id="REK76947.1"/>
    </source>
</evidence>
<dbReference type="AlphaFoldDB" id="A0A371PME5"/>
<keyword evidence="1" id="KW-1133">Transmembrane helix</keyword>
<name>A0A371PME5_9BACL</name>
<keyword evidence="1" id="KW-0472">Membrane</keyword>
<comment type="caution">
    <text evidence="2">The sequence shown here is derived from an EMBL/GenBank/DDBJ whole genome shotgun (WGS) entry which is preliminary data.</text>
</comment>
<dbReference type="RefSeq" id="WP_116044213.1">
    <property type="nucleotide sequence ID" value="NZ_QUBQ01000001.1"/>
</dbReference>
<feature type="transmembrane region" description="Helical" evidence="1">
    <location>
        <begin position="317"/>
        <end position="335"/>
    </location>
</feature>
<proteinExistence type="predicted"/>
<protein>
    <submittedName>
        <fullName evidence="2">Uncharacterized protein</fullName>
    </submittedName>
</protein>
<keyword evidence="1" id="KW-0812">Transmembrane</keyword>
<dbReference type="Proteomes" id="UP000261905">
    <property type="component" value="Unassembled WGS sequence"/>
</dbReference>
<feature type="transmembrane region" description="Helical" evidence="1">
    <location>
        <begin position="217"/>
        <end position="241"/>
    </location>
</feature>
<accession>A0A371PME5</accession>
<dbReference type="PANTHER" id="PTHR37305">
    <property type="entry name" value="INTEGRAL MEMBRANE PROTEIN-RELATED"/>
    <property type="match status" value="1"/>
</dbReference>
<feature type="transmembrane region" description="Helical" evidence="1">
    <location>
        <begin position="16"/>
        <end position="34"/>
    </location>
</feature>
<gene>
    <name evidence="2" type="ORF">DX130_08025</name>
</gene>
<evidence type="ECO:0000256" key="1">
    <source>
        <dbReference type="SAM" id="Phobius"/>
    </source>
</evidence>
<feature type="transmembrane region" description="Helical" evidence="1">
    <location>
        <begin position="161"/>
        <end position="182"/>
    </location>
</feature>
<feature type="transmembrane region" description="Helical" evidence="1">
    <location>
        <begin position="121"/>
        <end position="140"/>
    </location>
</feature>
<sequence>MSLIKHELYKLFSQRVIYIAMIFLVSIQVLYFFADNNIKVHKPVQAVFHELQHMTPDDKLAWAEQLQAEERKRINDQLPYDKTLEPQIIASYEITRAQGYGIDASYYLQGWSNVLMFNQQLGYYLIGALCIIGLSSIFSREYGSRMDSLIYSSKHGRRRTVSAKLAVTVIYCATVCMLYGAVQLTLSGWFYDLKGSSEPLRAIHHFFAQTSYTGPIWSYYIIQVLFTIAGCSALGLLVTLLSSLTRHAIIPAFIGGTLYLLPDVMMKLNLWIPYVSETIVTLFPYSRFVSQDHLSFVHLVPSYEIAGVPIYNETETLFYIALYISVTCLLVYFSMRKRQVS</sequence>
<reference evidence="2 3" key="1">
    <citation type="submission" date="2018-08" db="EMBL/GenBank/DDBJ databases">
        <title>Paenibacillus sp. M4BSY-1, whole genome shotgun sequence.</title>
        <authorList>
            <person name="Tuo L."/>
        </authorList>
    </citation>
    <scope>NUCLEOTIDE SEQUENCE [LARGE SCALE GENOMIC DNA]</scope>
    <source>
        <strain evidence="2 3">M4BSY-1</strain>
    </source>
</reference>